<accession>A0AAV4XS93</accession>
<gene>
    <name evidence="1" type="ORF">CEXT_583631</name>
</gene>
<keyword evidence="2" id="KW-1185">Reference proteome</keyword>
<sequence length="82" mass="9539">MTSERYSLFPHDKQPCISGTAIEKTAQLVKFLVWLFVDKTAVFPKRAILVFISIPYGDYIIIYSLEKCENRHYESRPVISLL</sequence>
<protein>
    <submittedName>
        <fullName evidence="1">Uncharacterized protein</fullName>
    </submittedName>
</protein>
<proteinExistence type="predicted"/>
<reference evidence="1 2" key="1">
    <citation type="submission" date="2021-06" db="EMBL/GenBank/DDBJ databases">
        <title>Caerostris extrusa draft genome.</title>
        <authorList>
            <person name="Kono N."/>
            <person name="Arakawa K."/>
        </authorList>
    </citation>
    <scope>NUCLEOTIDE SEQUENCE [LARGE SCALE GENOMIC DNA]</scope>
</reference>
<comment type="caution">
    <text evidence="1">The sequence shown here is derived from an EMBL/GenBank/DDBJ whole genome shotgun (WGS) entry which is preliminary data.</text>
</comment>
<dbReference type="EMBL" id="BPLR01000679">
    <property type="protein sequence ID" value="GIY96603.1"/>
    <property type="molecule type" value="Genomic_DNA"/>
</dbReference>
<dbReference type="AlphaFoldDB" id="A0AAV4XS93"/>
<organism evidence="1 2">
    <name type="scientific">Caerostris extrusa</name>
    <name type="common">Bark spider</name>
    <name type="synonym">Caerostris bankana</name>
    <dbReference type="NCBI Taxonomy" id="172846"/>
    <lineage>
        <taxon>Eukaryota</taxon>
        <taxon>Metazoa</taxon>
        <taxon>Ecdysozoa</taxon>
        <taxon>Arthropoda</taxon>
        <taxon>Chelicerata</taxon>
        <taxon>Arachnida</taxon>
        <taxon>Araneae</taxon>
        <taxon>Araneomorphae</taxon>
        <taxon>Entelegynae</taxon>
        <taxon>Araneoidea</taxon>
        <taxon>Araneidae</taxon>
        <taxon>Caerostris</taxon>
    </lineage>
</organism>
<evidence type="ECO:0000313" key="2">
    <source>
        <dbReference type="Proteomes" id="UP001054945"/>
    </source>
</evidence>
<name>A0AAV4XS93_CAEEX</name>
<evidence type="ECO:0000313" key="1">
    <source>
        <dbReference type="EMBL" id="GIY96603.1"/>
    </source>
</evidence>
<dbReference type="Proteomes" id="UP001054945">
    <property type="component" value="Unassembled WGS sequence"/>
</dbReference>